<keyword evidence="2" id="KW-1185">Reference proteome</keyword>
<accession>A0ABY0BIP5</accession>
<reference evidence="1 2" key="1">
    <citation type="submission" date="2018-12" db="EMBL/GenBank/DDBJ databases">
        <title>Persistence of Moraxella catarrhalis in Chronic Obstructive Pulmonary Disease and Regulation of the Hag/MID Adhesin.</title>
        <authorList>
            <person name="Murphy T."/>
            <person name="Zhao X."/>
            <person name="Vyas G."/>
            <person name="Aluvathingal J."/>
            <person name="Nadendla S."/>
            <person name="Tallon L."/>
            <person name="Tettelin H."/>
        </authorList>
    </citation>
    <scope>NUCLEOTIDE SEQUENCE [LARGE SCALE GENOMIC DNA]</scope>
    <source>
        <strain evidence="1 2">173P27B1</strain>
    </source>
</reference>
<evidence type="ECO:0000313" key="1">
    <source>
        <dbReference type="EMBL" id="RUO15476.1"/>
    </source>
</evidence>
<dbReference type="EMBL" id="RYER01000019">
    <property type="protein sequence ID" value="RUO15476.1"/>
    <property type="molecule type" value="Genomic_DNA"/>
</dbReference>
<name>A0ABY0BIP5_MORCA</name>
<evidence type="ECO:0000313" key="2">
    <source>
        <dbReference type="Proteomes" id="UP000268436"/>
    </source>
</evidence>
<protein>
    <submittedName>
        <fullName evidence="1">Uncharacterized protein</fullName>
    </submittedName>
</protein>
<dbReference type="Proteomes" id="UP000268436">
    <property type="component" value="Unassembled WGS sequence"/>
</dbReference>
<proteinExistence type="predicted"/>
<sequence length="40" mass="4654">MSFQKKDFFPFCPIYPSVQIFDDSVAFEYLGSHHSNKKPA</sequence>
<comment type="caution">
    <text evidence="1">The sequence shown here is derived from an EMBL/GenBank/DDBJ whole genome shotgun (WGS) entry which is preliminary data.</text>
</comment>
<gene>
    <name evidence="1" type="ORF">EJK54_1302</name>
</gene>
<organism evidence="1 2">
    <name type="scientific">Moraxella catarrhalis</name>
    <name type="common">Branhamella catarrhalis</name>
    <dbReference type="NCBI Taxonomy" id="480"/>
    <lineage>
        <taxon>Bacteria</taxon>
        <taxon>Pseudomonadati</taxon>
        <taxon>Pseudomonadota</taxon>
        <taxon>Gammaproteobacteria</taxon>
        <taxon>Moraxellales</taxon>
        <taxon>Moraxellaceae</taxon>
        <taxon>Moraxella</taxon>
    </lineage>
</organism>